<keyword evidence="2" id="KW-0472">Membrane</keyword>
<feature type="region of interest" description="Disordered" evidence="1">
    <location>
        <begin position="1"/>
        <end position="57"/>
    </location>
</feature>
<dbReference type="AlphaFoldDB" id="A0A6A6SUC7"/>
<evidence type="ECO:0000313" key="3">
    <source>
        <dbReference type="EMBL" id="KAF2651279.1"/>
    </source>
</evidence>
<proteinExistence type="predicted"/>
<keyword evidence="4" id="KW-1185">Reference proteome</keyword>
<gene>
    <name evidence="3" type="ORF">K491DRAFT_781990</name>
</gene>
<name>A0A6A6SUC7_9PLEO</name>
<sequence length="318" mass="36346">MAAIANVAIAAPTANEGPSIAQREAEPQAGNRNGQHYAYRKREAEAEPQAGNPDRQSLKQQVTLGVMDSQGESKPFLPQTEFDVNPITQLRWRSFHRRFASPGKWFNFSSPAFVFLLTSLLWFGIGFTVDFYSFHQRPDRHETPLIKVSQSTNHGETSIEHLDHAHIRANVTEGSKLLVCGRSTAEAKEMGCTYDVLANNWVPTTCVDHDAIQEYQADGSWFPYLDEDRTQSLDVSALGDREFYYTSARDHIVHCAMLWKKQFRAFFYQREKLDTILTDSHHTFHCADYLINMTDWGTDFWNMPIKVFPGVSACWVRE</sequence>
<evidence type="ECO:0000256" key="2">
    <source>
        <dbReference type="SAM" id="Phobius"/>
    </source>
</evidence>
<evidence type="ECO:0000313" key="4">
    <source>
        <dbReference type="Proteomes" id="UP000799324"/>
    </source>
</evidence>
<dbReference type="EMBL" id="MU004430">
    <property type="protein sequence ID" value="KAF2651279.1"/>
    <property type="molecule type" value="Genomic_DNA"/>
</dbReference>
<protein>
    <submittedName>
        <fullName evidence="3">Uncharacterized protein</fullName>
    </submittedName>
</protein>
<reference evidence="3" key="1">
    <citation type="journal article" date="2020" name="Stud. Mycol.">
        <title>101 Dothideomycetes genomes: a test case for predicting lifestyles and emergence of pathogens.</title>
        <authorList>
            <person name="Haridas S."/>
            <person name="Albert R."/>
            <person name="Binder M."/>
            <person name="Bloem J."/>
            <person name="Labutti K."/>
            <person name="Salamov A."/>
            <person name="Andreopoulos B."/>
            <person name="Baker S."/>
            <person name="Barry K."/>
            <person name="Bills G."/>
            <person name="Bluhm B."/>
            <person name="Cannon C."/>
            <person name="Castanera R."/>
            <person name="Culley D."/>
            <person name="Daum C."/>
            <person name="Ezra D."/>
            <person name="Gonzalez J."/>
            <person name="Henrissat B."/>
            <person name="Kuo A."/>
            <person name="Liang C."/>
            <person name="Lipzen A."/>
            <person name="Lutzoni F."/>
            <person name="Magnuson J."/>
            <person name="Mondo S."/>
            <person name="Nolan M."/>
            <person name="Ohm R."/>
            <person name="Pangilinan J."/>
            <person name="Park H.-J."/>
            <person name="Ramirez L."/>
            <person name="Alfaro M."/>
            <person name="Sun H."/>
            <person name="Tritt A."/>
            <person name="Yoshinaga Y."/>
            <person name="Zwiers L.-H."/>
            <person name="Turgeon B."/>
            <person name="Goodwin S."/>
            <person name="Spatafora J."/>
            <person name="Crous P."/>
            <person name="Grigoriev I."/>
        </authorList>
    </citation>
    <scope>NUCLEOTIDE SEQUENCE</scope>
    <source>
        <strain evidence="3">CBS 122681</strain>
    </source>
</reference>
<dbReference type="PANTHER" id="PTHR35896">
    <property type="entry name" value="IG-LIKE DOMAIN-CONTAINING PROTEIN"/>
    <property type="match status" value="1"/>
</dbReference>
<feature type="transmembrane region" description="Helical" evidence="2">
    <location>
        <begin position="112"/>
        <end position="132"/>
    </location>
</feature>
<keyword evidence="2" id="KW-1133">Transmembrane helix</keyword>
<keyword evidence="2" id="KW-0812">Transmembrane</keyword>
<dbReference type="PANTHER" id="PTHR35896:SF3">
    <property type="entry name" value="MAJOR FACILITATOR SUPERFAMILY TRANSPORTER"/>
    <property type="match status" value="1"/>
</dbReference>
<dbReference type="OrthoDB" id="3501153at2759"/>
<evidence type="ECO:0000256" key="1">
    <source>
        <dbReference type="SAM" id="MobiDB-lite"/>
    </source>
</evidence>
<feature type="compositionally biased region" description="Low complexity" evidence="1">
    <location>
        <begin position="1"/>
        <end position="15"/>
    </location>
</feature>
<dbReference type="InterPro" id="IPR053008">
    <property type="entry name" value="Phomopsin_biosynth_assoc"/>
</dbReference>
<dbReference type="Proteomes" id="UP000799324">
    <property type="component" value="Unassembled WGS sequence"/>
</dbReference>
<organism evidence="3 4">
    <name type="scientific">Lophiostoma macrostomum CBS 122681</name>
    <dbReference type="NCBI Taxonomy" id="1314788"/>
    <lineage>
        <taxon>Eukaryota</taxon>
        <taxon>Fungi</taxon>
        <taxon>Dikarya</taxon>
        <taxon>Ascomycota</taxon>
        <taxon>Pezizomycotina</taxon>
        <taxon>Dothideomycetes</taxon>
        <taxon>Pleosporomycetidae</taxon>
        <taxon>Pleosporales</taxon>
        <taxon>Lophiostomataceae</taxon>
        <taxon>Lophiostoma</taxon>
    </lineage>
</organism>
<accession>A0A6A6SUC7</accession>